<dbReference type="CDD" id="cd06579">
    <property type="entry name" value="TM_PBP1_transp_AraH_like"/>
    <property type="match status" value="1"/>
</dbReference>
<evidence type="ECO:0000256" key="3">
    <source>
        <dbReference type="ARBA" id="ARBA00022475"/>
    </source>
</evidence>
<dbReference type="GO" id="GO:0005886">
    <property type="term" value="C:plasma membrane"/>
    <property type="evidence" value="ECO:0007669"/>
    <property type="project" value="UniProtKB-SubCell"/>
</dbReference>
<feature type="compositionally biased region" description="Low complexity" evidence="11">
    <location>
        <begin position="1"/>
        <end position="20"/>
    </location>
</feature>
<dbReference type="EMBL" id="WOFH01000002">
    <property type="protein sequence ID" value="MUN36370.1"/>
    <property type="molecule type" value="Genomic_DNA"/>
</dbReference>
<feature type="region of interest" description="Disordered" evidence="11">
    <location>
        <begin position="1"/>
        <end position="22"/>
    </location>
</feature>
<keyword evidence="14" id="KW-1185">Reference proteome</keyword>
<feature type="transmembrane region" description="Helical" evidence="12">
    <location>
        <begin position="94"/>
        <end position="112"/>
    </location>
</feature>
<feature type="transmembrane region" description="Helical" evidence="12">
    <location>
        <begin position="253"/>
        <end position="273"/>
    </location>
</feature>
<keyword evidence="6 12" id="KW-0812">Transmembrane</keyword>
<protein>
    <recommendedName>
        <fullName evidence="10">Xylose transport system permease protein XylH</fullName>
    </recommendedName>
</protein>
<dbReference type="Proteomes" id="UP000432015">
    <property type="component" value="Unassembled WGS sequence"/>
</dbReference>
<dbReference type="PANTHER" id="PTHR32196">
    <property type="entry name" value="ABC TRANSPORTER PERMEASE PROTEIN YPHD-RELATED-RELATED"/>
    <property type="match status" value="1"/>
</dbReference>
<feature type="transmembrane region" description="Helical" evidence="12">
    <location>
        <begin position="69"/>
        <end position="87"/>
    </location>
</feature>
<feature type="transmembrane region" description="Helical" evidence="12">
    <location>
        <begin position="34"/>
        <end position="57"/>
    </location>
</feature>
<keyword evidence="5" id="KW-0762">Sugar transport</keyword>
<evidence type="ECO:0000256" key="6">
    <source>
        <dbReference type="ARBA" id="ARBA00022692"/>
    </source>
</evidence>
<comment type="subcellular location">
    <subcellularLocation>
        <location evidence="1">Cell membrane</location>
        <topology evidence="1">Multi-pass membrane protein</topology>
    </subcellularLocation>
</comment>
<evidence type="ECO:0000256" key="5">
    <source>
        <dbReference type="ARBA" id="ARBA00022597"/>
    </source>
</evidence>
<evidence type="ECO:0000256" key="9">
    <source>
        <dbReference type="ARBA" id="ARBA00035611"/>
    </source>
</evidence>
<evidence type="ECO:0000256" key="2">
    <source>
        <dbReference type="ARBA" id="ARBA00022448"/>
    </source>
</evidence>
<feature type="transmembrane region" description="Helical" evidence="12">
    <location>
        <begin position="331"/>
        <end position="350"/>
    </location>
</feature>
<dbReference type="GO" id="GO:0022857">
    <property type="term" value="F:transmembrane transporter activity"/>
    <property type="evidence" value="ECO:0007669"/>
    <property type="project" value="InterPro"/>
</dbReference>
<evidence type="ECO:0000313" key="14">
    <source>
        <dbReference type="Proteomes" id="UP000432015"/>
    </source>
</evidence>
<evidence type="ECO:0000256" key="4">
    <source>
        <dbReference type="ARBA" id="ARBA00022519"/>
    </source>
</evidence>
<keyword evidence="7 12" id="KW-1133">Transmembrane helix</keyword>
<comment type="caution">
    <text evidence="13">The sequence shown here is derived from an EMBL/GenBank/DDBJ whole genome shotgun (WGS) entry which is preliminary data.</text>
</comment>
<evidence type="ECO:0000256" key="8">
    <source>
        <dbReference type="ARBA" id="ARBA00023136"/>
    </source>
</evidence>
<dbReference type="InterPro" id="IPR001851">
    <property type="entry name" value="ABC_transp_permease"/>
</dbReference>
<dbReference type="Pfam" id="PF02653">
    <property type="entry name" value="BPD_transp_2"/>
    <property type="match status" value="1"/>
</dbReference>
<gene>
    <name evidence="13" type="ORF">GNZ18_07120</name>
</gene>
<evidence type="ECO:0000313" key="13">
    <source>
        <dbReference type="EMBL" id="MUN36370.1"/>
    </source>
</evidence>
<comment type="function">
    <text evidence="9">Part of the binding-protein-dependent transport system for D-xylose. Probably responsible for the translocation of the substrate across the membrane.</text>
</comment>
<dbReference type="PANTHER" id="PTHR32196:SF32">
    <property type="entry name" value="XYLOSE TRANSPORT SYSTEM PERMEASE PROTEIN XYLH"/>
    <property type="match status" value="1"/>
</dbReference>
<evidence type="ECO:0000256" key="12">
    <source>
        <dbReference type="SAM" id="Phobius"/>
    </source>
</evidence>
<feature type="transmembrane region" description="Helical" evidence="12">
    <location>
        <begin position="285"/>
        <end position="315"/>
    </location>
</feature>
<proteinExistence type="predicted"/>
<dbReference type="AlphaFoldDB" id="A0A7K1KW03"/>
<dbReference type="RefSeq" id="WP_214618957.1">
    <property type="nucleotide sequence ID" value="NZ_WOFH01000002.1"/>
</dbReference>
<organism evidence="13 14">
    <name type="scientific">Actinomadura litoris</name>
    <dbReference type="NCBI Taxonomy" id="2678616"/>
    <lineage>
        <taxon>Bacteria</taxon>
        <taxon>Bacillati</taxon>
        <taxon>Actinomycetota</taxon>
        <taxon>Actinomycetes</taxon>
        <taxon>Streptosporangiales</taxon>
        <taxon>Thermomonosporaceae</taxon>
        <taxon>Actinomadura</taxon>
    </lineage>
</organism>
<evidence type="ECO:0000256" key="1">
    <source>
        <dbReference type="ARBA" id="ARBA00004651"/>
    </source>
</evidence>
<sequence>MTRSTAGPDAPTGPAGPAAPADERLARRSPLSGLLARPELGALLGAVAVFVFFSVVADAFLQATSFSTVLYAASTFGIMAVGVSLLMIGGEFDLSAGVMVTTSALLAALTAYQLTLNVWAGVAVSLVLTLALGMVNGLLYVNTRLPSFIITLATFFMLAGLNLGVTKAVTGNVASDSVRDMDGFDSARAVFASEVGIGDVEVNVTVFWWLGLVAVATWILLRTRTGNWIFAVGGDAGSARAVGVPVARTKVGLFMGVALCAWISGMHLVFAFATVQSGEGVGNEFFYIICAVIGGCLLTGGYGSAIGAAIGAFIFGMTNKGIVYAEWNPDWFKFFLGAMLLVAAMVNLIVRRRVERSA</sequence>
<feature type="transmembrane region" description="Helical" evidence="12">
    <location>
        <begin position="228"/>
        <end position="247"/>
    </location>
</feature>
<feature type="transmembrane region" description="Helical" evidence="12">
    <location>
        <begin position="148"/>
        <end position="165"/>
    </location>
</feature>
<evidence type="ECO:0000256" key="11">
    <source>
        <dbReference type="SAM" id="MobiDB-lite"/>
    </source>
</evidence>
<accession>A0A7K1KW03</accession>
<feature type="transmembrane region" description="Helical" evidence="12">
    <location>
        <begin position="202"/>
        <end position="221"/>
    </location>
</feature>
<reference evidence="13 14" key="1">
    <citation type="submission" date="2019-11" db="EMBL/GenBank/DDBJ databases">
        <authorList>
            <person name="Cao P."/>
        </authorList>
    </citation>
    <scope>NUCLEOTIDE SEQUENCE [LARGE SCALE GENOMIC DNA]</scope>
    <source>
        <strain evidence="13 14">NEAU-AAG5</strain>
    </source>
</reference>
<keyword evidence="8 12" id="KW-0472">Membrane</keyword>
<evidence type="ECO:0000256" key="7">
    <source>
        <dbReference type="ARBA" id="ARBA00022989"/>
    </source>
</evidence>
<feature type="transmembrane region" description="Helical" evidence="12">
    <location>
        <begin position="118"/>
        <end position="141"/>
    </location>
</feature>
<evidence type="ECO:0000256" key="10">
    <source>
        <dbReference type="ARBA" id="ARBA00035686"/>
    </source>
</evidence>
<keyword evidence="2" id="KW-0813">Transport</keyword>
<name>A0A7K1KW03_9ACTN</name>
<keyword evidence="4" id="KW-0997">Cell inner membrane</keyword>
<keyword evidence="3" id="KW-1003">Cell membrane</keyword>